<dbReference type="InterPro" id="IPR052550">
    <property type="entry name" value="Pyrimidine_5'-ntase_YjjG"/>
</dbReference>
<dbReference type="AlphaFoldDB" id="A0ABD5QD41"/>
<accession>A0ABD5QD41</accession>
<name>A0ABD5QD41_9EURY</name>
<sequence length="204" mass="21816">MQAVYVDLDGTLIEYAEPFPRIYADALCSLGVEPRELEAYSEAFFDLLGEADDPFSAAIAKTDVPVDPDAFSDAMVDREVEAVRAVPGADDLLETLAGDHQLGVLTNGVGSLQRAKLEAVGLADRVETVVVSGEVGVEKPDPEIYRIAEERLPAGSYAFVADDVERDLRPAVERDWHGVYVGEDDPGGEGVAVARSLAAVPDLL</sequence>
<comment type="caution">
    <text evidence="2">The sequence shown here is derived from an EMBL/GenBank/DDBJ whole genome shotgun (WGS) entry which is preliminary data.</text>
</comment>
<evidence type="ECO:0000256" key="1">
    <source>
        <dbReference type="ARBA" id="ARBA00007958"/>
    </source>
</evidence>
<keyword evidence="2" id="KW-0378">Hydrolase</keyword>
<dbReference type="InterPro" id="IPR023214">
    <property type="entry name" value="HAD_sf"/>
</dbReference>
<organism evidence="2 3">
    <name type="scientific">Saliphagus infecundisoli</name>
    <dbReference type="NCBI Taxonomy" id="1849069"/>
    <lineage>
        <taxon>Archaea</taxon>
        <taxon>Methanobacteriati</taxon>
        <taxon>Methanobacteriota</taxon>
        <taxon>Stenosarchaea group</taxon>
        <taxon>Halobacteria</taxon>
        <taxon>Halobacteriales</taxon>
        <taxon>Natrialbaceae</taxon>
        <taxon>Saliphagus</taxon>
    </lineage>
</organism>
<dbReference type="PANTHER" id="PTHR47478">
    <property type="match status" value="1"/>
</dbReference>
<dbReference type="Proteomes" id="UP001595925">
    <property type="component" value="Unassembled WGS sequence"/>
</dbReference>
<gene>
    <name evidence="2" type="ORF">ACFPFO_07855</name>
</gene>
<dbReference type="SFLD" id="SFLDS00003">
    <property type="entry name" value="Haloacid_Dehalogenase"/>
    <property type="match status" value="1"/>
</dbReference>
<dbReference type="Pfam" id="PF00702">
    <property type="entry name" value="Hydrolase"/>
    <property type="match status" value="1"/>
</dbReference>
<dbReference type="Gene3D" id="3.40.50.1000">
    <property type="entry name" value="HAD superfamily/HAD-like"/>
    <property type="match status" value="1"/>
</dbReference>
<dbReference type="Gene3D" id="1.10.150.520">
    <property type="match status" value="1"/>
</dbReference>
<evidence type="ECO:0000313" key="3">
    <source>
        <dbReference type="Proteomes" id="UP001595925"/>
    </source>
</evidence>
<dbReference type="SUPFAM" id="SSF56784">
    <property type="entry name" value="HAD-like"/>
    <property type="match status" value="1"/>
</dbReference>
<dbReference type="EMBL" id="JBHSJG010000029">
    <property type="protein sequence ID" value="MFC4987676.1"/>
    <property type="molecule type" value="Genomic_DNA"/>
</dbReference>
<keyword evidence="3" id="KW-1185">Reference proteome</keyword>
<dbReference type="NCBIfam" id="TIGR01549">
    <property type="entry name" value="HAD-SF-IA-v1"/>
    <property type="match status" value="1"/>
</dbReference>
<comment type="similarity">
    <text evidence="1">Belongs to the HAD-like hydrolase superfamily.</text>
</comment>
<dbReference type="RefSeq" id="WP_224827875.1">
    <property type="nucleotide sequence ID" value="NZ_JAIVEF010000002.1"/>
</dbReference>
<evidence type="ECO:0000313" key="2">
    <source>
        <dbReference type="EMBL" id="MFC4987676.1"/>
    </source>
</evidence>
<dbReference type="EC" id="3.1.3.-" evidence="2"/>
<dbReference type="GO" id="GO:0016787">
    <property type="term" value="F:hydrolase activity"/>
    <property type="evidence" value="ECO:0007669"/>
    <property type="project" value="UniProtKB-KW"/>
</dbReference>
<reference evidence="2 3" key="1">
    <citation type="journal article" date="2019" name="Int. J. Syst. Evol. Microbiol.">
        <title>The Global Catalogue of Microorganisms (GCM) 10K type strain sequencing project: providing services to taxonomists for standard genome sequencing and annotation.</title>
        <authorList>
            <consortium name="The Broad Institute Genomics Platform"/>
            <consortium name="The Broad Institute Genome Sequencing Center for Infectious Disease"/>
            <person name="Wu L."/>
            <person name="Ma J."/>
        </authorList>
    </citation>
    <scope>NUCLEOTIDE SEQUENCE [LARGE SCALE GENOMIC DNA]</scope>
    <source>
        <strain evidence="2 3">CGMCC 1.15824</strain>
    </source>
</reference>
<dbReference type="SFLD" id="SFLDG01129">
    <property type="entry name" value="C1.5:_HAD__Beta-PGM__Phosphata"/>
    <property type="match status" value="1"/>
</dbReference>
<dbReference type="InterPro" id="IPR036412">
    <property type="entry name" value="HAD-like_sf"/>
</dbReference>
<protein>
    <submittedName>
        <fullName evidence="2">HAD family hydrolase</fullName>
        <ecNumber evidence="2">3.1.3.-</ecNumber>
    </submittedName>
</protein>
<dbReference type="InterPro" id="IPR006439">
    <property type="entry name" value="HAD-SF_hydro_IA"/>
</dbReference>
<dbReference type="PANTHER" id="PTHR47478:SF1">
    <property type="entry name" value="PYRIMIDINE 5'-NUCLEOTIDASE YJJG"/>
    <property type="match status" value="1"/>
</dbReference>
<proteinExistence type="inferred from homology"/>